<dbReference type="RefSeq" id="WP_207871213.1">
    <property type="nucleotide sequence ID" value="NZ_CP062222.1"/>
</dbReference>
<dbReference type="InterPro" id="IPR002347">
    <property type="entry name" value="SDR_fam"/>
</dbReference>
<dbReference type="CDD" id="cd05233">
    <property type="entry name" value="SDR_c"/>
    <property type="match status" value="1"/>
</dbReference>
<dbReference type="PANTHER" id="PTHR42760">
    <property type="entry name" value="SHORT-CHAIN DEHYDROGENASES/REDUCTASES FAMILY MEMBER"/>
    <property type="match status" value="1"/>
</dbReference>
<dbReference type="InterPro" id="IPR020904">
    <property type="entry name" value="Sc_DH/Rdtase_CS"/>
</dbReference>
<evidence type="ECO:0000256" key="2">
    <source>
        <dbReference type="ARBA" id="ARBA00023002"/>
    </source>
</evidence>
<dbReference type="PRINTS" id="PR00080">
    <property type="entry name" value="SDRFAMILY"/>
</dbReference>
<accession>A0A975C2N2</accession>
<reference evidence="5" key="1">
    <citation type="submission" date="2020-09" db="EMBL/GenBank/DDBJ databases">
        <title>Brevundimonas sp. LVF2 isolated from a puddle in Goettingen, Germany.</title>
        <authorList>
            <person name="Friedrich I."/>
            <person name="Klassen A."/>
            <person name="Hannes N."/>
            <person name="Schneider D."/>
            <person name="Hertel R."/>
            <person name="Daniel R."/>
        </authorList>
    </citation>
    <scope>NUCLEOTIDE SEQUENCE</scope>
    <source>
        <strain evidence="5">LVF2</strain>
    </source>
</reference>
<evidence type="ECO:0000259" key="4">
    <source>
        <dbReference type="SMART" id="SM00822"/>
    </source>
</evidence>
<dbReference type="InterPro" id="IPR057326">
    <property type="entry name" value="KR_dom"/>
</dbReference>
<feature type="domain" description="Ketoreductase" evidence="4">
    <location>
        <begin position="8"/>
        <end position="190"/>
    </location>
</feature>
<dbReference type="Gene3D" id="3.40.50.720">
    <property type="entry name" value="NAD(P)-binding Rossmann-like Domain"/>
    <property type="match status" value="1"/>
</dbReference>
<dbReference type="AlphaFoldDB" id="A0A975C2N2"/>
<organism evidence="5 6">
    <name type="scientific">Brevundimonas goettingensis</name>
    <dbReference type="NCBI Taxonomy" id="2774190"/>
    <lineage>
        <taxon>Bacteria</taxon>
        <taxon>Pseudomonadati</taxon>
        <taxon>Pseudomonadota</taxon>
        <taxon>Alphaproteobacteria</taxon>
        <taxon>Caulobacterales</taxon>
        <taxon>Caulobacteraceae</taxon>
        <taxon>Brevundimonas</taxon>
    </lineage>
</organism>
<proteinExistence type="inferred from homology"/>
<dbReference type="EMBL" id="CP062222">
    <property type="protein sequence ID" value="QTC91949.1"/>
    <property type="molecule type" value="Genomic_DNA"/>
</dbReference>
<dbReference type="SMART" id="SM00822">
    <property type="entry name" value="PKS_KR"/>
    <property type="match status" value="1"/>
</dbReference>
<dbReference type="GO" id="GO:0016616">
    <property type="term" value="F:oxidoreductase activity, acting on the CH-OH group of donors, NAD or NADP as acceptor"/>
    <property type="evidence" value="ECO:0007669"/>
    <property type="project" value="TreeGrafter"/>
</dbReference>
<evidence type="ECO:0000256" key="1">
    <source>
        <dbReference type="ARBA" id="ARBA00006484"/>
    </source>
</evidence>
<comment type="similarity">
    <text evidence="1 3">Belongs to the short-chain dehydrogenases/reductases (SDR) family.</text>
</comment>
<dbReference type="Proteomes" id="UP000663918">
    <property type="component" value="Chromosome"/>
</dbReference>
<dbReference type="SUPFAM" id="SSF51735">
    <property type="entry name" value="NAD(P)-binding Rossmann-fold domains"/>
    <property type="match status" value="1"/>
</dbReference>
<dbReference type="PRINTS" id="PR00081">
    <property type="entry name" value="GDHRDH"/>
</dbReference>
<dbReference type="Pfam" id="PF00106">
    <property type="entry name" value="adh_short"/>
    <property type="match status" value="1"/>
</dbReference>
<evidence type="ECO:0000313" key="5">
    <source>
        <dbReference type="EMBL" id="QTC91949.1"/>
    </source>
</evidence>
<dbReference type="InterPro" id="IPR036291">
    <property type="entry name" value="NAD(P)-bd_dom_sf"/>
</dbReference>
<gene>
    <name evidence="5" type="ORF">IFJ75_03235</name>
</gene>
<keyword evidence="2" id="KW-0560">Oxidoreductase</keyword>
<protein>
    <submittedName>
        <fullName evidence="5">SDR family oxidoreductase</fullName>
    </submittedName>
</protein>
<dbReference type="PANTHER" id="PTHR42760:SF37">
    <property type="entry name" value="CLAVALDEHYDE DEHYDROGENASE"/>
    <property type="match status" value="1"/>
</dbReference>
<name>A0A975C2N2_9CAUL</name>
<evidence type="ECO:0000256" key="3">
    <source>
        <dbReference type="RuleBase" id="RU000363"/>
    </source>
</evidence>
<keyword evidence="6" id="KW-1185">Reference proteome</keyword>
<dbReference type="KEGG" id="bgoe:IFJ75_03235"/>
<dbReference type="PROSITE" id="PS00061">
    <property type="entry name" value="ADH_SHORT"/>
    <property type="match status" value="1"/>
</dbReference>
<sequence>MAGRLAHKVAIITGASRGLGAWCAEGFGAEGAAVVIAARSKGEEPHTLAHTAGRVEAAGGVAFPVICDVADPASIQAMVDAVLDRFGRVDILMTNAVYYAPGSFSTISAEDWERQFRVNVHGVFHAIRAVLPSMIQNRSGNIITVSSVAAERISHYGATKRAVAGMTVGFAEEQRENGIAVNALRPVAAIRTPGWEESRPAEVLQTRAHRVSPPDSYVEAAVLLAMRTSAECTGQALTDAEVINRFGAPESLGHFKAMNAPVWSEGL</sequence>
<evidence type="ECO:0000313" key="6">
    <source>
        <dbReference type="Proteomes" id="UP000663918"/>
    </source>
</evidence>